<evidence type="ECO:0008006" key="5">
    <source>
        <dbReference type="Google" id="ProtNLM"/>
    </source>
</evidence>
<feature type="transmembrane region" description="Helical" evidence="2">
    <location>
        <begin position="175"/>
        <end position="193"/>
    </location>
</feature>
<sequence>MSFGEPNNPYGQPQGQQPGYGQPQGQQPGYGYPQQAPQGVPPQYGYPQAPPVQQPYGGGYPGAAMEMPGGVKAARVMLWILGVLQVLGAIVMVAAGGWFADQMADSGELGSDGDNAAAAFTGIMVVFGIIALAFGVWAIVMAAKTRSGGNGIRISGIVYGSLVTLGSLVNLIGANVFALISLVMGILIIVFFAKADGAAWFRRHQQQY</sequence>
<keyword evidence="2" id="KW-1133">Transmembrane helix</keyword>
<evidence type="ECO:0000256" key="2">
    <source>
        <dbReference type="SAM" id="Phobius"/>
    </source>
</evidence>
<feature type="transmembrane region" description="Helical" evidence="2">
    <location>
        <begin position="119"/>
        <end position="140"/>
    </location>
</feature>
<evidence type="ECO:0000256" key="1">
    <source>
        <dbReference type="SAM" id="MobiDB-lite"/>
    </source>
</evidence>
<evidence type="ECO:0000313" key="3">
    <source>
        <dbReference type="EMBL" id="MFF8276608.1"/>
    </source>
</evidence>
<dbReference type="EMBL" id="JBIBSM010000005">
    <property type="protein sequence ID" value="MFF8276608.1"/>
    <property type="molecule type" value="Genomic_DNA"/>
</dbReference>
<dbReference type="Proteomes" id="UP001603013">
    <property type="component" value="Unassembled WGS sequence"/>
</dbReference>
<reference evidence="3 4" key="1">
    <citation type="submission" date="2024-10" db="EMBL/GenBank/DDBJ databases">
        <title>The Natural Products Discovery Center: Release of the First 8490 Sequenced Strains for Exploring Actinobacteria Biosynthetic Diversity.</title>
        <authorList>
            <person name="Kalkreuter E."/>
            <person name="Kautsar S.A."/>
            <person name="Yang D."/>
            <person name="Bader C.D."/>
            <person name="Teijaro C.N."/>
            <person name="Fluegel L."/>
            <person name="Davis C.M."/>
            <person name="Simpson J.R."/>
            <person name="Lauterbach L."/>
            <person name="Steele A.D."/>
            <person name="Gui C."/>
            <person name="Meng S."/>
            <person name="Li G."/>
            <person name="Viehrig K."/>
            <person name="Ye F."/>
            <person name="Su P."/>
            <person name="Kiefer A.F."/>
            <person name="Nichols A."/>
            <person name="Cepeda A.J."/>
            <person name="Yan W."/>
            <person name="Fan B."/>
            <person name="Jiang Y."/>
            <person name="Adhikari A."/>
            <person name="Zheng C.-J."/>
            <person name="Schuster L."/>
            <person name="Cowan T.M."/>
            <person name="Smanski M.J."/>
            <person name="Chevrette M.G."/>
            <person name="De Carvalho L.P.S."/>
            <person name="Shen B."/>
        </authorList>
    </citation>
    <scope>NUCLEOTIDE SEQUENCE [LARGE SCALE GENOMIC DNA]</scope>
    <source>
        <strain evidence="3 4">NPDC015755</strain>
    </source>
</reference>
<name>A0ABW6Y9W2_9ACTN</name>
<proteinExistence type="predicted"/>
<evidence type="ECO:0000313" key="4">
    <source>
        <dbReference type="Proteomes" id="UP001603013"/>
    </source>
</evidence>
<feature type="region of interest" description="Disordered" evidence="1">
    <location>
        <begin position="1"/>
        <end position="48"/>
    </location>
</feature>
<keyword evidence="2" id="KW-0812">Transmembrane</keyword>
<feature type="transmembrane region" description="Helical" evidence="2">
    <location>
        <begin position="76"/>
        <end position="99"/>
    </location>
</feature>
<feature type="compositionally biased region" description="Low complexity" evidence="1">
    <location>
        <begin position="9"/>
        <end position="47"/>
    </location>
</feature>
<organism evidence="3 4">
    <name type="scientific">Streptomyces lateritius</name>
    <dbReference type="NCBI Taxonomy" id="67313"/>
    <lineage>
        <taxon>Bacteria</taxon>
        <taxon>Bacillati</taxon>
        <taxon>Actinomycetota</taxon>
        <taxon>Actinomycetes</taxon>
        <taxon>Kitasatosporales</taxon>
        <taxon>Streptomycetaceae</taxon>
        <taxon>Streptomyces</taxon>
    </lineage>
</organism>
<feature type="transmembrane region" description="Helical" evidence="2">
    <location>
        <begin position="152"/>
        <end position="169"/>
    </location>
</feature>
<keyword evidence="2" id="KW-0472">Membrane</keyword>
<protein>
    <recommendedName>
        <fullName evidence="5">Integral membrane protein</fullName>
    </recommendedName>
</protein>
<accession>A0ABW6Y9W2</accession>
<keyword evidence="4" id="KW-1185">Reference proteome</keyword>
<dbReference type="RefSeq" id="WP_158989594.1">
    <property type="nucleotide sequence ID" value="NZ_BMTO01000008.1"/>
</dbReference>
<comment type="caution">
    <text evidence="3">The sequence shown here is derived from an EMBL/GenBank/DDBJ whole genome shotgun (WGS) entry which is preliminary data.</text>
</comment>
<gene>
    <name evidence="3" type="ORF">ACF05T_10950</name>
</gene>